<keyword evidence="3" id="KW-1185">Reference proteome</keyword>
<reference evidence="2" key="1">
    <citation type="submission" date="2023-06" db="EMBL/GenBank/DDBJ databases">
        <authorList>
            <consortium name="Lawrence Berkeley National Laboratory"/>
            <person name="Ahrendt S."/>
            <person name="Sahu N."/>
            <person name="Indic B."/>
            <person name="Wong-Bajracharya J."/>
            <person name="Merenyi Z."/>
            <person name="Ke H.-M."/>
            <person name="Monk M."/>
            <person name="Kocsube S."/>
            <person name="Drula E."/>
            <person name="Lipzen A."/>
            <person name="Balint B."/>
            <person name="Henrissat B."/>
            <person name="Andreopoulos B."/>
            <person name="Martin F.M."/>
            <person name="Harder C.B."/>
            <person name="Rigling D."/>
            <person name="Ford K.L."/>
            <person name="Foster G.D."/>
            <person name="Pangilinan J."/>
            <person name="Papanicolaou A."/>
            <person name="Barry K."/>
            <person name="LaButti K."/>
            <person name="Viragh M."/>
            <person name="Koriabine M."/>
            <person name="Yan M."/>
            <person name="Riley R."/>
            <person name="Champramary S."/>
            <person name="Plett K.L."/>
            <person name="Tsai I.J."/>
            <person name="Slot J."/>
            <person name="Sipos G."/>
            <person name="Plett J."/>
            <person name="Nagy L.G."/>
            <person name="Grigoriev I.V."/>
        </authorList>
    </citation>
    <scope>NUCLEOTIDE SEQUENCE</scope>
    <source>
        <strain evidence="2">CCBAS 213</strain>
    </source>
</reference>
<protein>
    <recommendedName>
        <fullName evidence="4">HNH nuclease domain-containing protein</fullName>
    </recommendedName>
</protein>
<name>A0AA39NDJ5_ARMTA</name>
<proteinExistence type="predicted"/>
<dbReference type="GeneID" id="85349382"/>
<feature type="region of interest" description="Disordered" evidence="1">
    <location>
        <begin position="162"/>
        <end position="201"/>
    </location>
</feature>
<gene>
    <name evidence="2" type="ORF">EV420DRAFT_1100853</name>
</gene>
<comment type="caution">
    <text evidence="2">The sequence shown here is derived from an EMBL/GenBank/DDBJ whole genome shotgun (WGS) entry which is preliminary data.</text>
</comment>
<dbReference type="Proteomes" id="UP001175211">
    <property type="component" value="Unassembled WGS sequence"/>
</dbReference>
<accession>A0AA39NDJ5</accession>
<organism evidence="2 3">
    <name type="scientific">Armillaria tabescens</name>
    <name type="common">Ringless honey mushroom</name>
    <name type="synonym">Agaricus tabescens</name>
    <dbReference type="NCBI Taxonomy" id="1929756"/>
    <lineage>
        <taxon>Eukaryota</taxon>
        <taxon>Fungi</taxon>
        <taxon>Dikarya</taxon>
        <taxon>Basidiomycota</taxon>
        <taxon>Agaricomycotina</taxon>
        <taxon>Agaricomycetes</taxon>
        <taxon>Agaricomycetidae</taxon>
        <taxon>Agaricales</taxon>
        <taxon>Marasmiineae</taxon>
        <taxon>Physalacriaceae</taxon>
        <taxon>Desarmillaria</taxon>
    </lineage>
</organism>
<evidence type="ECO:0000313" key="2">
    <source>
        <dbReference type="EMBL" id="KAK0463652.1"/>
    </source>
</evidence>
<feature type="compositionally biased region" description="Basic and acidic residues" evidence="1">
    <location>
        <begin position="180"/>
        <end position="189"/>
    </location>
</feature>
<feature type="compositionally biased region" description="Low complexity" evidence="1">
    <location>
        <begin position="168"/>
        <end position="179"/>
    </location>
</feature>
<dbReference type="RefSeq" id="XP_060334962.1">
    <property type="nucleotide sequence ID" value="XM_060465834.1"/>
</dbReference>
<evidence type="ECO:0000256" key="1">
    <source>
        <dbReference type="SAM" id="MobiDB-lite"/>
    </source>
</evidence>
<dbReference type="AlphaFoldDB" id="A0AA39NDJ5"/>
<evidence type="ECO:0008006" key="4">
    <source>
        <dbReference type="Google" id="ProtNLM"/>
    </source>
</evidence>
<sequence>MNPPHEASFSDISLALQCADGYCAISGLNEELRGAHLVPEPYASWYNYHRIFEYFSEGENDLNIGLGPDARPIDDIRQILTLKSGLKECMDRPSHVLAPFGDKYVSFFFTPWHIGLAESYHMRTTRLPARIQGYPLFVRFTWAMIQMVRLFLSRETLAKKRGGRDYATSDGSEKSTTTSKSREVGREHASGSTGDGWTERY</sequence>
<evidence type="ECO:0000313" key="3">
    <source>
        <dbReference type="Proteomes" id="UP001175211"/>
    </source>
</evidence>
<dbReference type="EMBL" id="JAUEPS010000007">
    <property type="protein sequence ID" value="KAK0463652.1"/>
    <property type="molecule type" value="Genomic_DNA"/>
</dbReference>